<keyword evidence="3" id="KW-0539">Nucleus</keyword>
<organism evidence="6 7">
    <name type="scientific">Cyclotella cryptica</name>
    <dbReference type="NCBI Taxonomy" id="29204"/>
    <lineage>
        <taxon>Eukaryota</taxon>
        <taxon>Sar</taxon>
        <taxon>Stramenopiles</taxon>
        <taxon>Ochrophyta</taxon>
        <taxon>Bacillariophyta</taxon>
        <taxon>Coscinodiscophyceae</taxon>
        <taxon>Thalassiosirophycidae</taxon>
        <taxon>Stephanodiscales</taxon>
        <taxon>Stephanodiscaceae</taxon>
        <taxon>Cyclotella</taxon>
    </lineage>
</organism>
<dbReference type="PANTHER" id="PTHR10015:SF206">
    <property type="entry name" value="HSF-TYPE DNA-BINDING DOMAIN-CONTAINING PROTEIN"/>
    <property type="match status" value="1"/>
</dbReference>
<protein>
    <recommendedName>
        <fullName evidence="5">HSF-type DNA-binding domain-containing protein</fullName>
    </recommendedName>
</protein>
<feature type="compositionally biased region" description="Polar residues" evidence="4">
    <location>
        <begin position="9"/>
        <end position="47"/>
    </location>
</feature>
<dbReference type="EMBL" id="JABMIG020000419">
    <property type="protein sequence ID" value="KAL3778779.1"/>
    <property type="molecule type" value="Genomic_DNA"/>
</dbReference>
<dbReference type="InterPro" id="IPR036388">
    <property type="entry name" value="WH-like_DNA-bd_sf"/>
</dbReference>
<keyword evidence="7" id="KW-1185">Reference proteome</keyword>
<keyword evidence="2" id="KW-0238">DNA-binding</keyword>
<dbReference type="InterPro" id="IPR000232">
    <property type="entry name" value="HSF_DNA-bd"/>
</dbReference>
<comment type="subcellular location">
    <subcellularLocation>
        <location evidence="1">Nucleus</location>
    </subcellularLocation>
</comment>
<feature type="region of interest" description="Disordered" evidence="4">
    <location>
        <begin position="1"/>
        <end position="115"/>
    </location>
</feature>
<feature type="domain" description="HSF-type DNA-binding" evidence="5">
    <location>
        <begin position="129"/>
        <end position="216"/>
    </location>
</feature>
<sequence length="420" mass="45851">MPTPKTSKEANTTLYILTMPTSSAGSPTATGNANVDARTSSPTSPVDATSAVAIKRSPSCDSDDASAPEHAHGATNDAAARTAAAPESSPVRKKQKMYTPLLPQTASSRSRVYQYGSPRSDEVGVKLNFAQRLMELLEKDDVKPCLHWMEDGKSICIEDPVQFANEIMPKYFSDTKYKSFMVRMKRWGFKSVSKDCQGSAKVLECELFRRDQPELCLLMGDERRVDRINVAKAITKTANDKLDVQTREIATASAPVTSTVVPTSQSTAMEAGGLLCQSVPVSQELAMLQYQRQLHNMASYNMPSGRYPVSSRGTLLGDNMTPAAVAASLRGLSTPSLVTSMGGDALQLFRQDMYRDRGIRAVADISLMSIEQDIQYCLDTIALHQDRLMMLQSIKEMKLSLAGSRSAGCFGNILPERCHP</sequence>
<feature type="compositionally biased region" description="Polar residues" evidence="4">
    <location>
        <begin position="102"/>
        <end position="111"/>
    </location>
</feature>
<evidence type="ECO:0000259" key="5">
    <source>
        <dbReference type="Pfam" id="PF00447"/>
    </source>
</evidence>
<dbReference type="AlphaFoldDB" id="A0ABD3NS01"/>
<reference evidence="6 7" key="1">
    <citation type="journal article" date="2020" name="G3 (Bethesda)">
        <title>Improved Reference Genome for Cyclotella cryptica CCMP332, a Model for Cell Wall Morphogenesis, Salinity Adaptation, and Lipid Production in Diatoms (Bacillariophyta).</title>
        <authorList>
            <person name="Roberts W.R."/>
            <person name="Downey K.M."/>
            <person name="Ruck E.C."/>
            <person name="Traller J.C."/>
            <person name="Alverson A.J."/>
        </authorList>
    </citation>
    <scope>NUCLEOTIDE SEQUENCE [LARGE SCALE GENOMIC DNA]</scope>
    <source>
        <strain evidence="6 7">CCMP332</strain>
    </source>
</reference>
<evidence type="ECO:0000256" key="2">
    <source>
        <dbReference type="ARBA" id="ARBA00023125"/>
    </source>
</evidence>
<evidence type="ECO:0000256" key="3">
    <source>
        <dbReference type="ARBA" id="ARBA00023242"/>
    </source>
</evidence>
<dbReference type="Gene3D" id="1.10.10.10">
    <property type="entry name" value="Winged helix-like DNA-binding domain superfamily/Winged helix DNA-binding domain"/>
    <property type="match status" value="1"/>
</dbReference>
<feature type="compositionally biased region" description="Low complexity" evidence="4">
    <location>
        <begin position="73"/>
        <end position="85"/>
    </location>
</feature>
<evidence type="ECO:0000256" key="1">
    <source>
        <dbReference type="ARBA" id="ARBA00004123"/>
    </source>
</evidence>
<evidence type="ECO:0000256" key="4">
    <source>
        <dbReference type="SAM" id="MobiDB-lite"/>
    </source>
</evidence>
<dbReference type="GO" id="GO:0003677">
    <property type="term" value="F:DNA binding"/>
    <property type="evidence" value="ECO:0007669"/>
    <property type="project" value="UniProtKB-KW"/>
</dbReference>
<dbReference type="Proteomes" id="UP001516023">
    <property type="component" value="Unassembled WGS sequence"/>
</dbReference>
<dbReference type="GO" id="GO:0005634">
    <property type="term" value="C:nucleus"/>
    <property type="evidence" value="ECO:0007669"/>
    <property type="project" value="UniProtKB-SubCell"/>
</dbReference>
<evidence type="ECO:0000313" key="6">
    <source>
        <dbReference type="EMBL" id="KAL3778779.1"/>
    </source>
</evidence>
<dbReference type="Pfam" id="PF00447">
    <property type="entry name" value="HSF_DNA-bind"/>
    <property type="match status" value="1"/>
</dbReference>
<dbReference type="InterPro" id="IPR036390">
    <property type="entry name" value="WH_DNA-bd_sf"/>
</dbReference>
<accession>A0ABD3NS01</accession>
<name>A0ABD3NS01_9STRA</name>
<dbReference type="PANTHER" id="PTHR10015">
    <property type="entry name" value="HEAT SHOCK TRANSCRIPTION FACTOR"/>
    <property type="match status" value="1"/>
</dbReference>
<dbReference type="SUPFAM" id="SSF46785">
    <property type="entry name" value="Winged helix' DNA-binding domain"/>
    <property type="match status" value="1"/>
</dbReference>
<evidence type="ECO:0000313" key="7">
    <source>
        <dbReference type="Proteomes" id="UP001516023"/>
    </source>
</evidence>
<proteinExistence type="predicted"/>
<gene>
    <name evidence="6" type="ORF">HJC23_002685</name>
</gene>
<comment type="caution">
    <text evidence="6">The sequence shown here is derived from an EMBL/GenBank/DDBJ whole genome shotgun (WGS) entry which is preliminary data.</text>
</comment>